<dbReference type="PANTHER" id="PTHR33507">
    <property type="entry name" value="INNER MEMBRANE PROTEIN YBBJ"/>
    <property type="match status" value="1"/>
</dbReference>
<dbReference type="Pfam" id="PF25145">
    <property type="entry name" value="NfeD1b_N"/>
    <property type="match status" value="1"/>
</dbReference>
<protein>
    <submittedName>
        <fullName evidence="11">Serine protease</fullName>
    </submittedName>
</protein>
<dbReference type="SUPFAM" id="SSF141322">
    <property type="entry name" value="NfeD domain-like"/>
    <property type="match status" value="1"/>
</dbReference>
<feature type="transmembrane region" description="Helical" evidence="6">
    <location>
        <begin position="360"/>
        <end position="381"/>
    </location>
</feature>
<evidence type="ECO:0000256" key="6">
    <source>
        <dbReference type="SAM" id="Phobius"/>
    </source>
</evidence>
<keyword evidence="4 6" id="KW-0472">Membrane</keyword>
<dbReference type="EMBL" id="AP018052">
    <property type="protein sequence ID" value="BAZ94274.1"/>
    <property type="molecule type" value="Genomic_DNA"/>
</dbReference>
<dbReference type="PANTHER" id="PTHR33507:SF4">
    <property type="entry name" value="NODULATION COMPETITIVENESS PROTEIN NFED"/>
    <property type="match status" value="1"/>
</dbReference>
<evidence type="ECO:0000256" key="3">
    <source>
        <dbReference type="ARBA" id="ARBA00022989"/>
    </source>
</evidence>
<dbReference type="SUPFAM" id="SSF52096">
    <property type="entry name" value="ClpP/crotonase"/>
    <property type="match status" value="1"/>
</dbReference>
<feature type="transmembrane region" description="Helical" evidence="6">
    <location>
        <begin position="305"/>
        <end position="322"/>
    </location>
</feature>
<feature type="signal peptide" evidence="7">
    <location>
        <begin position="1"/>
        <end position="21"/>
    </location>
</feature>
<dbReference type="Pfam" id="PF24961">
    <property type="entry name" value="NfeD_membrane"/>
    <property type="match status" value="1"/>
</dbReference>
<dbReference type="InterPro" id="IPR056739">
    <property type="entry name" value="NfeD_membrane"/>
</dbReference>
<dbReference type="RefSeq" id="WP_096366387.1">
    <property type="nucleotide sequence ID" value="NZ_AP018052.1"/>
</dbReference>
<feature type="transmembrane region" description="Helical" evidence="6">
    <location>
        <begin position="329"/>
        <end position="348"/>
    </location>
</feature>
<evidence type="ECO:0000259" key="9">
    <source>
        <dbReference type="Pfam" id="PF24961"/>
    </source>
</evidence>
<dbReference type="Pfam" id="PF01957">
    <property type="entry name" value="NfeD"/>
    <property type="match status" value="1"/>
</dbReference>
<keyword evidence="12" id="KW-1185">Reference proteome</keyword>
<dbReference type="Gene3D" id="3.90.226.10">
    <property type="entry name" value="2-enoyl-CoA Hydratase, Chain A, domain 1"/>
    <property type="match status" value="1"/>
</dbReference>
<evidence type="ECO:0000313" key="11">
    <source>
        <dbReference type="EMBL" id="BAZ94274.1"/>
    </source>
</evidence>
<dbReference type="CDD" id="cd07020">
    <property type="entry name" value="Clp_protease_NfeD_1"/>
    <property type="match status" value="1"/>
</dbReference>
<dbReference type="InterPro" id="IPR002810">
    <property type="entry name" value="NfeD-like_C"/>
</dbReference>
<feature type="transmembrane region" description="Helical" evidence="6">
    <location>
        <begin position="252"/>
        <end position="274"/>
    </location>
</feature>
<dbReference type="FunFam" id="3.90.226.10:FF:000089">
    <property type="entry name" value="Membrane-bound serine protease"/>
    <property type="match status" value="1"/>
</dbReference>
<feature type="transmembrane region" description="Helical" evidence="6">
    <location>
        <begin position="281"/>
        <end position="299"/>
    </location>
</feature>
<comment type="subcellular location">
    <subcellularLocation>
        <location evidence="1">Membrane</location>
        <topology evidence="1">Multi-pass membrane protein</topology>
    </subcellularLocation>
</comment>
<dbReference type="InterPro" id="IPR029045">
    <property type="entry name" value="ClpP/crotonase-like_dom_sf"/>
</dbReference>
<feature type="domain" description="NfeD integral membrane" evidence="9">
    <location>
        <begin position="260"/>
        <end position="377"/>
    </location>
</feature>
<dbReference type="AlphaFoldDB" id="A0A1Z4VSU8"/>
<evidence type="ECO:0000313" key="12">
    <source>
        <dbReference type="Proteomes" id="UP000218765"/>
    </source>
</evidence>
<evidence type="ECO:0000256" key="5">
    <source>
        <dbReference type="SAM" id="MobiDB-lite"/>
    </source>
</evidence>
<keyword evidence="11" id="KW-0645">Protease</keyword>
<dbReference type="GO" id="GO:0006508">
    <property type="term" value="P:proteolysis"/>
    <property type="evidence" value="ECO:0007669"/>
    <property type="project" value="UniProtKB-KW"/>
</dbReference>
<keyword evidence="3 6" id="KW-1133">Transmembrane helix</keyword>
<reference evidence="11 12" key="1">
    <citation type="submission" date="2017-05" db="EMBL/GenBank/DDBJ databases">
        <title>Thiocyanate degradation by Thiohalobacter thiocyanaticus FOKN1.</title>
        <authorList>
            <person name="Oshiki M."/>
            <person name="Fukushima T."/>
            <person name="Kawano S."/>
            <person name="Nakagawa J."/>
        </authorList>
    </citation>
    <scope>NUCLEOTIDE SEQUENCE [LARGE SCALE GENOMIC DNA]</scope>
    <source>
        <strain evidence="11 12">FOKN1</strain>
    </source>
</reference>
<evidence type="ECO:0000256" key="7">
    <source>
        <dbReference type="SAM" id="SignalP"/>
    </source>
</evidence>
<dbReference type="OrthoDB" id="5289056at2"/>
<feature type="chain" id="PRO_5012599790" evidence="7">
    <location>
        <begin position="22"/>
        <end position="451"/>
    </location>
</feature>
<evidence type="ECO:0000256" key="1">
    <source>
        <dbReference type="ARBA" id="ARBA00004141"/>
    </source>
</evidence>
<feature type="compositionally biased region" description="Low complexity" evidence="5">
    <location>
        <begin position="140"/>
        <end position="155"/>
    </location>
</feature>
<keyword evidence="7" id="KW-0732">Signal</keyword>
<proteinExistence type="predicted"/>
<name>A0A1Z4VSU8_9GAMM</name>
<feature type="domain" description="NfeD1b N-terminal" evidence="10">
    <location>
        <begin position="30"/>
        <end position="220"/>
    </location>
</feature>
<feature type="region of interest" description="Disordered" evidence="5">
    <location>
        <begin position="124"/>
        <end position="160"/>
    </location>
</feature>
<dbReference type="Proteomes" id="UP000218765">
    <property type="component" value="Chromosome"/>
</dbReference>
<sequence>MTSIRLWLAAALLALTSAVQAQGAAVLLDIEGGIGPVTADFIERGLASAEAEGAELVILRLDTPGGLDTSMRSIIKAILNSPVPVASFVAPRGARAASAGTYILYASHIAAMAPGTNLGAATPVNLIDDGGGMPKPPGQPDQDAAQEGEQAAAEPGDAKQRKAVNDAVAYIRSLAQLRGRNADWAEQAVREAASLAAEEALEREVIDLVAANLTELMQALDGYEFEIQGETRTLATRDMQIETIEPDWRTRLLAVIADPNIAYILILLGFYGLLLEFYNPGFIVPGVVGAISLILALFALQVLPVNYAGLGLIILGIIFMSAEAFVPSFGALGIGGLIAFVIGSIMLIDTDAPGYGISPALIATVSVTSAAFFIFVLGMVVKARERPVVSGQEQMIGALGTAREDFSDRGWVHVHGENWRARAVRPVRQGQRIRVTGMDELLLEIEPIEEE</sequence>
<evidence type="ECO:0000259" key="10">
    <source>
        <dbReference type="Pfam" id="PF25145"/>
    </source>
</evidence>
<dbReference type="KEGG" id="ttc:FOKN1_1889"/>
<organism evidence="11 12">
    <name type="scientific">Thiohalobacter thiocyanaticus</name>
    <dbReference type="NCBI Taxonomy" id="585455"/>
    <lineage>
        <taxon>Bacteria</taxon>
        <taxon>Pseudomonadati</taxon>
        <taxon>Pseudomonadota</taxon>
        <taxon>Gammaproteobacteria</taxon>
        <taxon>Thiohalobacterales</taxon>
        <taxon>Thiohalobacteraceae</taxon>
        <taxon>Thiohalobacter</taxon>
    </lineage>
</organism>
<dbReference type="InterPro" id="IPR012340">
    <property type="entry name" value="NA-bd_OB-fold"/>
</dbReference>
<dbReference type="InterPro" id="IPR052165">
    <property type="entry name" value="Membrane_assoc_protease"/>
</dbReference>
<evidence type="ECO:0000259" key="8">
    <source>
        <dbReference type="Pfam" id="PF01957"/>
    </source>
</evidence>
<dbReference type="GO" id="GO:0008233">
    <property type="term" value="F:peptidase activity"/>
    <property type="evidence" value="ECO:0007669"/>
    <property type="project" value="UniProtKB-KW"/>
</dbReference>
<evidence type="ECO:0000256" key="4">
    <source>
        <dbReference type="ARBA" id="ARBA00023136"/>
    </source>
</evidence>
<keyword evidence="11" id="KW-0378">Hydrolase</keyword>
<feature type="domain" description="NfeD-like C-terminal" evidence="8">
    <location>
        <begin position="393"/>
        <end position="447"/>
    </location>
</feature>
<dbReference type="Gene3D" id="2.40.50.140">
    <property type="entry name" value="Nucleic acid-binding proteins"/>
    <property type="match status" value="1"/>
</dbReference>
<gene>
    <name evidence="11" type="ORF">FOKN1_1889</name>
</gene>
<evidence type="ECO:0000256" key="2">
    <source>
        <dbReference type="ARBA" id="ARBA00022692"/>
    </source>
</evidence>
<dbReference type="InterPro" id="IPR056738">
    <property type="entry name" value="NfeD1b_N"/>
</dbReference>
<accession>A0A1Z4VSU8</accession>
<keyword evidence="2 6" id="KW-0812">Transmembrane</keyword>
<dbReference type="GO" id="GO:0016020">
    <property type="term" value="C:membrane"/>
    <property type="evidence" value="ECO:0007669"/>
    <property type="project" value="UniProtKB-SubCell"/>
</dbReference>